<dbReference type="InterPro" id="IPR011009">
    <property type="entry name" value="Kinase-like_dom_sf"/>
</dbReference>
<protein>
    <submittedName>
        <fullName evidence="2">05e5163b-d006-4922-9f93-7984911ea641-CDS</fullName>
    </submittedName>
</protein>
<dbReference type="SUPFAM" id="SSF56112">
    <property type="entry name" value="Protein kinase-like (PK-like)"/>
    <property type="match status" value="1"/>
</dbReference>
<organism evidence="2 3">
    <name type="scientific">Sclerotinia trifoliorum</name>
    <dbReference type="NCBI Taxonomy" id="28548"/>
    <lineage>
        <taxon>Eukaryota</taxon>
        <taxon>Fungi</taxon>
        <taxon>Dikarya</taxon>
        <taxon>Ascomycota</taxon>
        <taxon>Pezizomycotina</taxon>
        <taxon>Leotiomycetes</taxon>
        <taxon>Helotiales</taxon>
        <taxon>Sclerotiniaceae</taxon>
        <taxon>Sclerotinia</taxon>
    </lineage>
</organism>
<dbReference type="InterPro" id="IPR002575">
    <property type="entry name" value="Aminoglycoside_PTrfase"/>
</dbReference>
<dbReference type="Gene3D" id="3.90.1200.10">
    <property type="match status" value="1"/>
</dbReference>
<dbReference type="Pfam" id="PF01636">
    <property type="entry name" value="APH"/>
    <property type="match status" value="1"/>
</dbReference>
<evidence type="ECO:0000313" key="2">
    <source>
        <dbReference type="EMBL" id="CAD6445868.1"/>
    </source>
</evidence>
<keyword evidence="3" id="KW-1185">Reference proteome</keyword>
<evidence type="ECO:0000259" key="1">
    <source>
        <dbReference type="Pfam" id="PF01636"/>
    </source>
</evidence>
<dbReference type="OrthoDB" id="5404599at2759"/>
<evidence type="ECO:0000313" key="3">
    <source>
        <dbReference type="Proteomes" id="UP000624404"/>
    </source>
</evidence>
<dbReference type="PANTHER" id="PTHR21310">
    <property type="entry name" value="AMINOGLYCOSIDE PHOSPHOTRANSFERASE-RELATED-RELATED"/>
    <property type="match status" value="1"/>
</dbReference>
<dbReference type="InterPro" id="IPR051678">
    <property type="entry name" value="AGP_Transferase"/>
</dbReference>
<reference evidence="2" key="1">
    <citation type="submission" date="2020-10" db="EMBL/GenBank/DDBJ databases">
        <authorList>
            <person name="Kusch S."/>
        </authorList>
    </citation>
    <scope>NUCLEOTIDE SEQUENCE</scope>
    <source>
        <strain evidence="2">SwB9</strain>
    </source>
</reference>
<dbReference type="CDD" id="cd05120">
    <property type="entry name" value="APH_ChoK_like"/>
    <property type="match status" value="1"/>
</dbReference>
<feature type="domain" description="Aminoglycoside phosphotransferase" evidence="1">
    <location>
        <begin position="26"/>
        <end position="179"/>
    </location>
</feature>
<dbReference type="Proteomes" id="UP000624404">
    <property type="component" value="Unassembled WGS sequence"/>
</dbReference>
<sequence length="220" mass="24850">MVYDAGGASAVWSIGDAFCKVKILNPDATREHVTLDYLHKKRPLSFAIPDVHYHTEHDGRYYIILSRLAGQTLTEAWPTIDEAMKQHYVSRIADICKELAVWRGDGISGVDGQHLSDHFLTRLQLSVDCSPQSLLNNCKEVEMDCSTFVFYHCDLGPGNIIVNAVEGSIGIIDWETAGFVPKEWTRTKFYISSVMDLPGSDQGSRVDWRRRVFLWLERGG</sequence>
<dbReference type="AlphaFoldDB" id="A0A8H2VXJ0"/>
<comment type="caution">
    <text evidence="2">The sequence shown here is derived from an EMBL/GenBank/DDBJ whole genome shotgun (WGS) entry which is preliminary data.</text>
</comment>
<gene>
    <name evidence="2" type="ORF">SCLTRI_LOCUS5589</name>
</gene>
<dbReference type="EMBL" id="CAJHIA010000017">
    <property type="protein sequence ID" value="CAD6445868.1"/>
    <property type="molecule type" value="Genomic_DNA"/>
</dbReference>
<proteinExistence type="predicted"/>
<name>A0A8H2VXJ0_9HELO</name>
<accession>A0A8H2VXJ0</accession>
<dbReference type="PANTHER" id="PTHR21310:SF58">
    <property type="entry name" value="AMINOGLYCOSIDE PHOSPHOTRANSFERASE DOMAIN-CONTAINING PROTEIN"/>
    <property type="match status" value="1"/>
</dbReference>